<keyword evidence="3" id="KW-1185">Reference proteome</keyword>
<evidence type="ECO:0000313" key="3">
    <source>
        <dbReference type="Proteomes" id="UP000198432"/>
    </source>
</evidence>
<dbReference type="EMBL" id="FZOQ01000003">
    <property type="protein sequence ID" value="SNS24808.1"/>
    <property type="molecule type" value="Genomic_DNA"/>
</dbReference>
<keyword evidence="1" id="KW-0732">Signal</keyword>
<name>A0A239CYG7_9BACT</name>
<dbReference type="InterPro" id="IPR019861">
    <property type="entry name" value="PorP/SprF_Bacteroidetes"/>
</dbReference>
<gene>
    <name evidence="2" type="ORF">SAMN06296052_103306</name>
</gene>
<feature type="chain" id="PRO_5013394280" evidence="1">
    <location>
        <begin position="22"/>
        <end position="313"/>
    </location>
</feature>
<proteinExistence type="predicted"/>
<dbReference type="Pfam" id="PF11751">
    <property type="entry name" value="PorP_SprF"/>
    <property type="match status" value="1"/>
</dbReference>
<accession>A0A239CYG7</accession>
<sequence>MNKMKIYYLLLALLLTTAASAQQNPQYSQYIFNSTSINPAYTGSKNVLNLNAFYRSQWTGVEGAPETQALTVDGLVANDRLGAGLTLTRDEIGAQSVTSAYANIAVKLQVSQNAILSLGIAPGLVQHVVDGSKFGIQDDPSIPTGKQTDLKPDVKIGAYLHTSRFYAGVSASDLIQYKDMDQVEPERHYYFTSGYVFDVSPFVKFKPSVLVKEDFHAPTSVDLNGFLLLGERLWLGSSYRTSMNVFNNPEGETLSKKTAVAFIAELQVLKELRVGYSFDKMLNGFSDYNTHEVSVGYYFFKKKDTSMLTPQYF</sequence>
<organism evidence="2 3">
    <name type="scientific">Pontibacter ummariensis</name>
    <dbReference type="NCBI Taxonomy" id="1610492"/>
    <lineage>
        <taxon>Bacteria</taxon>
        <taxon>Pseudomonadati</taxon>
        <taxon>Bacteroidota</taxon>
        <taxon>Cytophagia</taxon>
        <taxon>Cytophagales</taxon>
        <taxon>Hymenobacteraceae</taxon>
        <taxon>Pontibacter</taxon>
    </lineage>
</organism>
<feature type="signal peptide" evidence="1">
    <location>
        <begin position="1"/>
        <end position="21"/>
    </location>
</feature>
<dbReference type="AlphaFoldDB" id="A0A239CYG7"/>
<reference evidence="3" key="1">
    <citation type="submission" date="2017-06" db="EMBL/GenBank/DDBJ databases">
        <authorList>
            <person name="Varghese N."/>
            <person name="Submissions S."/>
        </authorList>
    </citation>
    <scope>NUCLEOTIDE SEQUENCE [LARGE SCALE GENOMIC DNA]</scope>
    <source>
        <strain evidence="3">NKM1</strain>
    </source>
</reference>
<protein>
    <submittedName>
        <fullName evidence="2">Type IX secretion system membrane protein, PorP/SprF family</fullName>
    </submittedName>
</protein>
<dbReference type="Proteomes" id="UP000198432">
    <property type="component" value="Unassembled WGS sequence"/>
</dbReference>
<evidence type="ECO:0000313" key="2">
    <source>
        <dbReference type="EMBL" id="SNS24808.1"/>
    </source>
</evidence>
<evidence type="ECO:0000256" key="1">
    <source>
        <dbReference type="SAM" id="SignalP"/>
    </source>
</evidence>
<dbReference type="NCBIfam" id="TIGR03519">
    <property type="entry name" value="T9SS_PorP_fam"/>
    <property type="match status" value="1"/>
</dbReference>